<organism evidence="2 3">
    <name type="scientific">Pseudomonas nitroreducens</name>
    <dbReference type="NCBI Taxonomy" id="46680"/>
    <lineage>
        <taxon>Bacteria</taxon>
        <taxon>Pseudomonadati</taxon>
        <taxon>Pseudomonadota</taxon>
        <taxon>Gammaproteobacteria</taxon>
        <taxon>Pseudomonadales</taxon>
        <taxon>Pseudomonadaceae</taxon>
        <taxon>Pseudomonas</taxon>
    </lineage>
</organism>
<dbReference type="Proteomes" id="UP000307510">
    <property type="component" value="Unassembled WGS sequence"/>
</dbReference>
<evidence type="ECO:0008006" key="4">
    <source>
        <dbReference type="Google" id="ProtNLM"/>
    </source>
</evidence>
<name>A0A5R9ABA5_PSENT</name>
<evidence type="ECO:0000313" key="3">
    <source>
        <dbReference type="Proteomes" id="UP000307510"/>
    </source>
</evidence>
<dbReference type="EMBL" id="VASG01000002">
    <property type="protein sequence ID" value="TLP75943.1"/>
    <property type="molecule type" value="Genomic_DNA"/>
</dbReference>
<proteinExistence type="predicted"/>
<feature type="compositionally biased region" description="Low complexity" evidence="1">
    <location>
        <begin position="630"/>
        <end position="648"/>
    </location>
</feature>
<dbReference type="AlphaFoldDB" id="A0A5R9ABA5"/>
<dbReference type="RefSeq" id="WP_138212977.1">
    <property type="nucleotide sequence ID" value="NZ_VASG01000002.1"/>
</dbReference>
<reference evidence="2 3" key="1">
    <citation type="submission" date="2019-05" db="EMBL/GenBank/DDBJ databases">
        <authorList>
            <person name="Moore K."/>
            <person name="O'Neill P."/>
            <person name="Farbos A."/>
            <person name="Studholme D.J."/>
        </authorList>
    </citation>
    <scope>NUCLEOTIDE SEQUENCE [LARGE SCALE GENOMIC DNA]</scope>
    <source>
        <strain evidence="2 3">DSM 9128</strain>
    </source>
</reference>
<accession>A0A5R9ABA5</accession>
<reference evidence="3" key="2">
    <citation type="submission" date="2019-06" db="EMBL/GenBank/DDBJ databases">
        <title>AzeR, a transcriptional regulator that responds to azelaic acid in Pseudomonas nitroreducens.</title>
        <authorList>
            <person name="Bez C."/>
            <person name="Javvadi S.G."/>
            <person name="Bertani I."/>
            <person name="Devescovi G."/>
            <person name="Studholme D.J."/>
            <person name="Geller A."/>
            <person name="Levy A."/>
            <person name="Venturi V."/>
        </authorList>
    </citation>
    <scope>NUCLEOTIDE SEQUENCE [LARGE SCALE GENOMIC DNA]</scope>
    <source>
        <strain evidence="3">DSM 9128</strain>
    </source>
</reference>
<evidence type="ECO:0000256" key="1">
    <source>
        <dbReference type="SAM" id="MobiDB-lite"/>
    </source>
</evidence>
<sequence length="701" mass="72716">MNESTEMVPAVGGVLDTSLGQVLADASARMRSLEFLGTWSVALDGLRDESRLIRDTLGRQLQVLERGAGEVRTGLQRIIGLLGSPVAMRGDAPARQGGWQRGESALPSSGVVGTMFRSLQFNGKVQELAARGGLSAEQSERDLARNVRQVANDSGLSSDDVLDLIRLMMNQGMDLKTSLAFLPDAATFSYGQGVPLERTAELTQRLHEVGGVTSAGDMRAQYASLAQRHDQGEGSVELLARRLSSQLSERDPSDAKGNREWIQKQQVDGAQSEGGRWLRDDANARMGTRQGQSESLESAWQQFWRSVSDANQDTFRPLIGPATQGLGQATALVEETPGLTAGLTALVAVAGGLKVLSDVRGVYKDVKDVGAATKSWGGRVLGRGADIASSVGSAIRQGAGRAYQTVGSMAGTAWQRTVNWGSRASTWAGDAVTGVRQGAGSRAAALGGVAKDAWHGVSSWTGAASQKAGAYLGTAWSAAGRGLRITGEWLSSAMRSGVGRAMGRRALIAVGPGITAYETYTGNGSAQDKAKGYGDAAGSLVGGLAGAEAGALAGAAVGSLVPIVGTAAGALVGGLVGGALGAWGGGEVGKSLGDGLHRMFSSDSDEGDSTSARAFDLGNAVSRDTVFTEASRPSPNASAPAAPLAPTSETWTFSPQISINVSGNVSDPDQLANELLPRLRRMLADFSQDRQRDALFDMVVV</sequence>
<feature type="region of interest" description="Disordered" evidence="1">
    <location>
        <begin position="244"/>
        <end position="276"/>
    </location>
</feature>
<evidence type="ECO:0000313" key="2">
    <source>
        <dbReference type="EMBL" id="TLP75943.1"/>
    </source>
</evidence>
<comment type="caution">
    <text evidence="2">The sequence shown here is derived from an EMBL/GenBank/DDBJ whole genome shotgun (WGS) entry which is preliminary data.</text>
</comment>
<feature type="compositionally biased region" description="Basic and acidic residues" evidence="1">
    <location>
        <begin position="248"/>
        <end position="262"/>
    </location>
</feature>
<feature type="region of interest" description="Disordered" evidence="1">
    <location>
        <begin position="628"/>
        <end position="648"/>
    </location>
</feature>
<gene>
    <name evidence="2" type="ORF">FEA48_05980</name>
</gene>
<protein>
    <recommendedName>
        <fullName evidence="4">Phage tail tape measure protein</fullName>
    </recommendedName>
</protein>